<dbReference type="PANTHER" id="PTHR36455:SF1">
    <property type="entry name" value="BLR8292 PROTEIN"/>
    <property type="match status" value="1"/>
</dbReference>
<reference evidence="1" key="2">
    <citation type="submission" date="2021-04" db="EMBL/GenBank/DDBJ databases">
        <authorList>
            <person name="Gilroy R."/>
        </authorList>
    </citation>
    <scope>NUCLEOTIDE SEQUENCE</scope>
    <source>
        <strain evidence="1">CHK180-15479</strain>
    </source>
</reference>
<evidence type="ECO:0000313" key="1">
    <source>
        <dbReference type="EMBL" id="HJC05085.1"/>
    </source>
</evidence>
<dbReference type="PANTHER" id="PTHR36455">
    <property type="match status" value="1"/>
</dbReference>
<dbReference type="EMBL" id="DWWT01000009">
    <property type="protein sequence ID" value="HJC05085.1"/>
    <property type="molecule type" value="Genomic_DNA"/>
</dbReference>
<evidence type="ECO:0000313" key="2">
    <source>
        <dbReference type="Proteomes" id="UP000823910"/>
    </source>
</evidence>
<dbReference type="Proteomes" id="UP000823910">
    <property type="component" value="Unassembled WGS sequence"/>
</dbReference>
<organism evidence="1 2">
    <name type="scientific">Candidatus Enterocloster excrementipullorum</name>
    <dbReference type="NCBI Taxonomy" id="2838559"/>
    <lineage>
        <taxon>Bacteria</taxon>
        <taxon>Bacillati</taxon>
        <taxon>Bacillota</taxon>
        <taxon>Clostridia</taxon>
        <taxon>Lachnospirales</taxon>
        <taxon>Lachnospiraceae</taxon>
        <taxon>Enterocloster</taxon>
    </lineage>
</organism>
<dbReference type="NCBIfam" id="NF033819">
    <property type="entry name" value="IS66_TnpB"/>
    <property type="match status" value="1"/>
</dbReference>
<gene>
    <name evidence="1" type="primary">tnpB</name>
    <name evidence="1" type="ORF">H9704_02860</name>
</gene>
<dbReference type="AlphaFoldDB" id="A0A9D2MY46"/>
<accession>A0A9D2MY46</accession>
<proteinExistence type="predicted"/>
<comment type="caution">
    <text evidence="1">The sequence shown here is derived from an EMBL/GenBank/DDBJ whole genome shotgun (WGS) entry which is preliminary data.</text>
</comment>
<protein>
    <submittedName>
        <fullName evidence="1">IS66 family insertion sequence element accessory protein TnpB</fullName>
    </submittedName>
</protein>
<name>A0A9D2MY46_9FIRM</name>
<reference evidence="1" key="1">
    <citation type="journal article" date="2021" name="PeerJ">
        <title>Extensive microbial diversity within the chicken gut microbiome revealed by metagenomics and culture.</title>
        <authorList>
            <person name="Gilroy R."/>
            <person name="Ravi A."/>
            <person name="Getino M."/>
            <person name="Pursley I."/>
            <person name="Horton D.L."/>
            <person name="Alikhan N.F."/>
            <person name="Baker D."/>
            <person name="Gharbi K."/>
            <person name="Hall N."/>
            <person name="Watson M."/>
            <person name="Adriaenssens E.M."/>
            <person name="Foster-Nyarko E."/>
            <person name="Jarju S."/>
            <person name="Secka A."/>
            <person name="Antonio M."/>
            <person name="Oren A."/>
            <person name="Chaudhuri R.R."/>
            <person name="La Ragione R."/>
            <person name="Hildebrand F."/>
            <person name="Pallen M.J."/>
        </authorList>
    </citation>
    <scope>NUCLEOTIDE SEQUENCE</scope>
    <source>
        <strain evidence="1">CHK180-15479</strain>
    </source>
</reference>
<dbReference type="InterPro" id="IPR008878">
    <property type="entry name" value="Transposase_IS66_Orf2"/>
</dbReference>
<dbReference type="Pfam" id="PF05717">
    <property type="entry name" value="TnpB_IS66"/>
    <property type="match status" value="1"/>
</dbReference>
<sequence>MLSGMTGFQAIYIYCGKCDLRKGIDGLATLVKEQFRLDPFQKNVLFLFCGCRTDRFKGLVWEGDGFCLLYKRIEAGRLRWLRSQEEAARISQEELHLLLTGITILERSFIRNCNCTEVC</sequence>